<evidence type="ECO:0000313" key="3">
    <source>
        <dbReference type="Proteomes" id="UP000800096"/>
    </source>
</evidence>
<gene>
    <name evidence="2" type="ORF">BDU57DRAFT_515842</name>
</gene>
<reference evidence="2" key="1">
    <citation type="journal article" date="2020" name="Stud. Mycol.">
        <title>101 Dothideomycetes genomes: a test case for predicting lifestyles and emergence of pathogens.</title>
        <authorList>
            <person name="Haridas S."/>
            <person name="Albert R."/>
            <person name="Binder M."/>
            <person name="Bloem J."/>
            <person name="Labutti K."/>
            <person name="Salamov A."/>
            <person name="Andreopoulos B."/>
            <person name="Baker S."/>
            <person name="Barry K."/>
            <person name="Bills G."/>
            <person name="Bluhm B."/>
            <person name="Cannon C."/>
            <person name="Castanera R."/>
            <person name="Culley D."/>
            <person name="Daum C."/>
            <person name="Ezra D."/>
            <person name="Gonzalez J."/>
            <person name="Henrissat B."/>
            <person name="Kuo A."/>
            <person name="Liang C."/>
            <person name="Lipzen A."/>
            <person name="Lutzoni F."/>
            <person name="Magnuson J."/>
            <person name="Mondo S."/>
            <person name="Nolan M."/>
            <person name="Ohm R."/>
            <person name="Pangilinan J."/>
            <person name="Park H.-J."/>
            <person name="Ramirez L."/>
            <person name="Alfaro M."/>
            <person name="Sun H."/>
            <person name="Tritt A."/>
            <person name="Yoshinaga Y."/>
            <person name="Zwiers L.-H."/>
            <person name="Turgeon B."/>
            <person name="Goodwin S."/>
            <person name="Spatafora J."/>
            <person name="Crous P."/>
            <person name="Grigoriev I."/>
        </authorList>
    </citation>
    <scope>NUCLEOTIDE SEQUENCE</scope>
    <source>
        <strain evidence="2">HMLAC05119</strain>
    </source>
</reference>
<evidence type="ECO:0000313" key="2">
    <source>
        <dbReference type="EMBL" id="KAF1916002.1"/>
    </source>
</evidence>
<dbReference type="EMBL" id="ML979135">
    <property type="protein sequence ID" value="KAF1916002.1"/>
    <property type="molecule type" value="Genomic_DNA"/>
</dbReference>
<sequence>MAQLHTFYLPHRIFVYAQLVKLFCAVGCSLRLRFALHDTRPMTHNRRVYYPSSRFGDRSP</sequence>
<evidence type="ECO:0000256" key="1">
    <source>
        <dbReference type="SAM" id="Phobius"/>
    </source>
</evidence>
<dbReference type="AlphaFoldDB" id="A0A6A5QKV2"/>
<protein>
    <submittedName>
        <fullName evidence="2">Uncharacterized protein</fullName>
    </submittedName>
</protein>
<proteinExistence type="predicted"/>
<dbReference type="Proteomes" id="UP000800096">
    <property type="component" value="Unassembled WGS sequence"/>
</dbReference>
<keyword evidence="1" id="KW-1133">Transmembrane helix</keyword>
<accession>A0A6A5QKV2</accession>
<feature type="transmembrane region" description="Helical" evidence="1">
    <location>
        <begin position="13"/>
        <end position="32"/>
    </location>
</feature>
<keyword evidence="1" id="KW-0812">Transmembrane</keyword>
<name>A0A6A5QKV2_AMPQU</name>
<keyword evidence="1" id="KW-0472">Membrane</keyword>
<organism evidence="2 3">
    <name type="scientific">Ampelomyces quisqualis</name>
    <name type="common">Powdery mildew agent</name>
    <dbReference type="NCBI Taxonomy" id="50730"/>
    <lineage>
        <taxon>Eukaryota</taxon>
        <taxon>Fungi</taxon>
        <taxon>Dikarya</taxon>
        <taxon>Ascomycota</taxon>
        <taxon>Pezizomycotina</taxon>
        <taxon>Dothideomycetes</taxon>
        <taxon>Pleosporomycetidae</taxon>
        <taxon>Pleosporales</taxon>
        <taxon>Pleosporineae</taxon>
        <taxon>Phaeosphaeriaceae</taxon>
        <taxon>Ampelomyces</taxon>
    </lineage>
</organism>
<keyword evidence="3" id="KW-1185">Reference proteome</keyword>